<sequence length="152" mass="16743">MGLQKGLTLNAVLIVILIVLALFLSGAGVYLGILSRKNSPTPITDKTETPRAFPTTPPLESKKTRLLIDAPEKGGKLFFIQGTVDSFDGTTINVSWKGDSDSIQLWEESDELKVSYEGQQEGQTVKKGDLKLNQGDFVMYQAIDKLLFIRPQ</sequence>
<keyword evidence="1" id="KW-0812">Transmembrane</keyword>
<dbReference type="Proteomes" id="UP000178848">
    <property type="component" value="Unassembled WGS sequence"/>
</dbReference>
<proteinExistence type="predicted"/>
<keyword evidence="1" id="KW-0472">Membrane</keyword>
<feature type="transmembrane region" description="Helical" evidence="1">
    <location>
        <begin position="12"/>
        <end position="33"/>
    </location>
</feature>
<organism evidence="2 3">
    <name type="scientific">Candidatus Woesebacteria bacterium RIFOXYB1_FULL_40_26</name>
    <dbReference type="NCBI Taxonomy" id="1802539"/>
    <lineage>
        <taxon>Bacteria</taxon>
        <taxon>Candidatus Woeseibacteriota</taxon>
    </lineage>
</organism>
<evidence type="ECO:0000313" key="2">
    <source>
        <dbReference type="EMBL" id="OGM80484.1"/>
    </source>
</evidence>
<keyword evidence="1" id="KW-1133">Transmembrane helix</keyword>
<accession>A0A1F8CVX2</accession>
<dbReference type="AlphaFoldDB" id="A0A1F8CVX2"/>
<dbReference type="EMBL" id="MGHZ01000032">
    <property type="protein sequence ID" value="OGM80484.1"/>
    <property type="molecule type" value="Genomic_DNA"/>
</dbReference>
<evidence type="ECO:0000256" key="1">
    <source>
        <dbReference type="SAM" id="Phobius"/>
    </source>
</evidence>
<gene>
    <name evidence="2" type="ORF">A2361_01855</name>
</gene>
<reference evidence="2 3" key="1">
    <citation type="journal article" date="2016" name="Nat. Commun.">
        <title>Thousands of microbial genomes shed light on interconnected biogeochemical processes in an aquifer system.</title>
        <authorList>
            <person name="Anantharaman K."/>
            <person name="Brown C.T."/>
            <person name="Hug L.A."/>
            <person name="Sharon I."/>
            <person name="Castelle C.J."/>
            <person name="Probst A.J."/>
            <person name="Thomas B.C."/>
            <person name="Singh A."/>
            <person name="Wilkins M.J."/>
            <person name="Karaoz U."/>
            <person name="Brodie E.L."/>
            <person name="Williams K.H."/>
            <person name="Hubbard S.S."/>
            <person name="Banfield J.F."/>
        </authorList>
    </citation>
    <scope>NUCLEOTIDE SEQUENCE [LARGE SCALE GENOMIC DNA]</scope>
</reference>
<comment type="caution">
    <text evidence="2">The sequence shown here is derived from an EMBL/GenBank/DDBJ whole genome shotgun (WGS) entry which is preliminary data.</text>
</comment>
<name>A0A1F8CVX2_9BACT</name>
<evidence type="ECO:0000313" key="3">
    <source>
        <dbReference type="Proteomes" id="UP000178848"/>
    </source>
</evidence>
<protein>
    <submittedName>
        <fullName evidence="2">Uncharacterized protein</fullName>
    </submittedName>
</protein>